<dbReference type="Pfam" id="PF13302">
    <property type="entry name" value="Acetyltransf_3"/>
    <property type="match status" value="1"/>
</dbReference>
<feature type="domain" description="N-acetyltransferase" evidence="1">
    <location>
        <begin position="10"/>
        <end position="182"/>
    </location>
</feature>
<evidence type="ECO:0000313" key="3">
    <source>
        <dbReference type="Proteomes" id="UP000663937"/>
    </source>
</evidence>
<reference evidence="2" key="1">
    <citation type="submission" date="2021-03" db="EMBL/GenBank/DDBJ databases">
        <title>Pengzhenrongella sicca gen. nov., sp. nov., a new member of suborder Micrococcineae isolated from High-Arctic tundra soil.</title>
        <authorList>
            <person name="Peng F."/>
        </authorList>
    </citation>
    <scope>NUCLEOTIDE SEQUENCE</scope>
    <source>
        <strain evidence="2">LRZ-2</strain>
    </source>
</reference>
<sequence>MDAYLQTERVTLRRFRVDDADLLTELDSDPAVMRYLSGGEPTAPELVRERILPGILAAYDRWAGTRGLFAAYEKAGGAFIGWFCLRPEREGPLEEVELGYRLRQAAWGRGYATEVSAALLTMAFTDLRVRVVWGETMALNRASQHVMEKVGMAVTQKLATPEDMLAVEGAELGGYRYEITKEQWERRRVLHP</sequence>
<accession>A0A8A4ZPT0</accession>
<dbReference type="InterPro" id="IPR051531">
    <property type="entry name" value="N-acetyltransferase"/>
</dbReference>
<dbReference type="Gene3D" id="3.40.630.30">
    <property type="match status" value="1"/>
</dbReference>
<dbReference type="InterPro" id="IPR016181">
    <property type="entry name" value="Acyl_CoA_acyltransferase"/>
</dbReference>
<dbReference type="Proteomes" id="UP000663937">
    <property type="component" value="Chromosome"/>
</dbReference>
<keyword evidence="3" id="KW-1185">Reference proteome</keyword>
<name>A0A8A4ZPT0_9MICO</name>
<dbReference type="AlphaFoldDB" id="A0A8A4ZPT0"/>
<dbReference type="GO" id="GO:0016747">
    <property type="term" value="F:acyltransferase activity, transferring groups other than amino-acyl groups"/>
    <property type="evidence" value="ECO:0007669"/>
    <property type="project" value="InterPro"/>
</dbReference>
<dbReference type="PROSITE" id="PS51186">
    <property type="entry name" value="GNAT"/>
    <property type="match status" value="1"/>
</dbReference>
<protein>
    <submittedName>
        <fullName evidence="2">GNAT family N-acetyltransferase</fullName>
    </submittedName>
</protein>
<organism evidence="2 3">
    <name type="scientific">Pengzhenrongella sicca</name>
    <dbReference type="NCBI Taxonomy" id="2819238"/>
    <lineage>
        <taxon>Bacteria</taxon>
        <taxon>Bacillati</taxon>
        <taxon>Actinomycetota</taxon>
        <taxon>Actinomycetes</taxon>
        <taxon>Micrococcales</taxon>
        <taxon>Pengzhenrongella</taxon>
    </lineage>
</organism>
<dbReference type="PANTHER" id="PTHR43792:SF1">
    <property type="entry name" value="N-ACETYLTRANSFERASE DOMAIN-CONTAINING PROTEIN"/>
    <property type="match status" value="1"/>
</dbReference>
<dbReference type="PANTHER" id="PTHR43792">
    <property type="entry name" value="GNAT FAMILY, PUTATIVE (AFU_ORTHOLOGUE AFUA_3G00765)-RELATED-RELATED"/>
    <property type="match status" value="1"/>
</dbReference>
<gene>
    <name evidence="2" type="ORF">J4E96_19200</name>
</gene>
<proteinExistence type="predicted"/>
<evidence type="ECO:0000259" key="1">
    <source>
        <dbReference type="PROSITE" id="PS51186"/>
    </source>
</evidence>
<dbReference type="EMBL" id="CP071868">
    <property type="protein sequence ID" value="QTE31648.1"/>
    <property type="molecule type" value="Genomic_DNA"/>
</dbReference>
<evidence type="ECO:0000313" key="2">
    <source>
        <dbReference type="EMBL" id="QTE31648.1"/>
    </source>
</evidence>
<dbReference type="KEGG" id="psic:J4E96_19200"/>
<dbReference type="SUPFAM" id="SSF55729">
    <property type="entry name" value="Acyl-CoA N-acyltransferases (Nat)"/>
    <property type="match status" value="1"/>
</dbReference>
<dbReference type="InterPro" id="IPR000182">
    <property type="entry name" value="GNAT_dom"/>
</dbReference>